<feature type="compositionally biased region" description="Acidic residues" evidence="1">
    <location>
        <begin position="106"/>
        <end position="127"/>
    </location>
</feature>
<protein>
    <submittedName>
        <fullName evidence="2">Uncharacterized protein</fullName>
    </submittedName>
</protein>
<evidence type="ECO:0000313" key="2">
    <source>
        <dbReference type="EMBL" id="THU89726.1"/>
    </source>
</evidence>
<dbReference type="EMBL" id="ML179358">
    <property type="protein sequence ID" value="THU89726.1"/>
    <property type="molecule type" value="Genomic_DNA"/>
</dbReference>
<dbReference type="AlphaFoldDB" id="A0A4S8LKH0"/>
<accession>A0A4S8LKH0</accession>
<reference evidence="2 3" key="1">
    <citation type="journal article" date="2019" name="Nat. Ecol. Evol.">
        <title>Megaphylogeny resolves global patterns of mushroom evolution.</title>
        <authorList>
            <person name="Varga T."/>
            <person name="Krizsan K."/>
            <person name="Foldi C."/>
            <person name="Dima B."/>
            <person name="Sanchez-Garcia M."/>
            <person name="Sanchez-Ramirez S."/>
            <person name="Szollosi G.J."/>
            <person name="Szarkandi J.G."/>
            <person name="Papp V."/>
            <person name="Albert L."/>
            <person name="Andreopoulos W."/>
            <person name="Angelini C."/>
            <person name="Antonin V."/>
            <person name="Barry K.W."/>
            <person name="Bougher N.L."/>
            <person name="Buchanan P."/>
            <person name="Buyck B."/>
            <person name="Bense V."/>
            <person name="Catcheside P."/>
            <person name="Chovatia M."/>
            <person name="Cooper J."/>
            <person name="Damon W."/>
            <person name="Desjardin D."/>
            <person name="Finy P."/>
            <person name="Geml J."/>
            <person name="Haridas S."/>
            <person name="Hughes K."/>
            <person name="Justo A."/>
            <person name="Karasinski D."/>
            <person name="Kautmanova I."/>
            <person name="Kiss B."/>
            <person name="Kocsube S."/>
            <person name="Kotiranta H."/>
            <person name="LaButti K.M."/>
            <person name="Lechner B.E."/>
            <person name="Liimatainen K."/>
            <person name="Lipzen A."/>
            <person name="Lukacs Z."/>
            <person name="Mihaltcheva S."/>
            <person name="Morgado L.N."/>
            <person name="Niskanen T."/>
            <person name="Noordeloos M.E."/>
            <person name="Ohm R.A."/>
            <person name="Ortiz-Santana B."/>
            <person name="Ovrebo C."/>
            <person name="Racz N."/>
            <person name="Riley R."/>
            <person name="Savchenko A."/>
            <person name="Shiryaev A."/>
            <person name="Soop K."/>
            <person name="Spirin V."/>
            <person name="Szebenyi C."/>
            <person name="Tomsovsky M."/>
            <person name="Tulloss R.E."/>
            <person name="Uehling J."/>
            <person name="Grigoriev I.V."/>
            <person name="Vagvolgyi C."/>
            <person name="Papp T."/>
            <person name="Martin F.M."/>
            <person name="Miettinen O."/>
            <person name="Hibbett D.S."/>
            <person name="Nagy L.G."/>
        </authorList>
    </citation>
    <scope>NUCLEOTIDE SEQUENCE [LARGE SCALE GENOMIC DNA]</scope>
    <source>
        <strain evidence="2 3">CBS 962.96</strain>
    </source>
</reference>
<gene>
    <name evidence="2" type="ORF">K435DRAFT_864997</name>
</gene>
<evidence type="ECO:0000313" key="3">
    <source>
        <dbReference type="Proteomes" id="UP000297245"/>
    </source>
</evidence>
<feature type="region of interest" description="Disordered" evidence="1">
    <location>
        <begin position="78"/>
        <end position="127"/>
    </location>
</feature>
<sequence>MDTGTGGGSGGGGGGRVLFVLGFAPKKGVGKEYTRLVFKLSLEPWKKVWKEQYNLTRFGKHGMISYAVESSRRVLSEGQWSGNRSRSCGRGSKGLDGKRLVRLSLDEEEEDDDNDDDDDGGDDYLAA</sequence>
<keyword evidence="3" id="KW-1185">Reference proteome</keyword>
<evidence type="ECO:0000256" key="1">
    <source>
        <dbReference type="SAM" id="MobiDB-lite"/>
    </source>
</evidence>
<name>A0A4S8LKH0_DENBC</name>
<dbReference type="Proteomes" id="UP000297245">
    <property type="component" value="Unassembled WGS sequence"/>
</dbReference>
<organism evidence="2 3">
    <name type="scientific">Dendrothele bispora (strain CBS 962.96)</name>
    <dbReference type="NCBI Taxonomy" id="1314807"/>
    <lineage>
        <taxon>Eukaryota</taxon>
        <taxon>Fungi</taxon>
        <taxon>Dikarya</taxon>
        <taxon>Basidiomycota</taxon>
        <taxon>Agaricomycotina</taxon>
        <taxon>Agaricomycetes</taxon>
        <taxon>Agaricomycetidae</taxon>
        <taxon>Agaricales</taxon>
        <taxon>Agaricales incertae sedis</taxon>
        <taxon>Dendrothele</taxon>
    </lineage>
</organism>
<feature type="compositionally biased region" description="Low complexity" evidence="1">
    <location>
        <begin position="81"/>
        <end position="90"/>
    </location>
</feature>
<proteinExistence type="predicted"/>